<dbReference type="EMBL" id="FNCP01000025">
    <property type="protein sequence ID" value="SDI04978.1"/>
    <property type="molecule type" value="Genomic_DNA"/>
</dbReference>
<keyword evidence="2" id="KW-1185">Reference proteome</keyword>
<dbReference type="Proteomes" id="UP000198656">
    <property type="component" value="Unassembled WGS sequence"/>
</dbReference>
<evidence type="ECO:0000313" key="1">
    <source>
        <dbReference type="EMBL" id="SDI04978.1"/>
    </source>
</evidence>
<evidence type="ECO:0000313" key="2">
    <source>
        <dbReference type="Proteomes" id="UP000198656"/>
    </source>
</evidence>
<proteinExistence type="predicted"/>
<dbReference type="STRING" id="1121419.SAMN05443529_12520"/>
<reference evidence="2" key="1">
    <citation type="submission" date="2016-10" db="EMBL/GenBank/DDBJ databases">
        <authorList>
            <person name="Varghese N."/>
            <person name="Submissions S."/>
        </authorList>
    </citation>
    <scope>NUCLEOTIDE SEQUENCE [LARGE SCALE GENOMIC DNA]</scope>
    <source>
        <strain evidence="2">DSM 8344</strain>
    </source>
</reference>
<dbReference type="AlphaFoldDB" id="A0A1G8HE70"/>
<gene>
    <name evidence="1" type="ORF">SAMN05443529_12520</name>
</gene>
<protein>
    <submittedName>
        <fullName evidence="1">Uncharacterized protein</fullName>
    </submittedName>
</protein>
<accession>A0A1G8HE70</accession>
<sequence length="32" mass="3869">MEVVEYIILWTKTTEVIQRSIEKEVTAERPYI</sequence>
<name>A0A1G8HE70_9FIRM</name>
<organism evidence="1 2">
    <name type="scientific">Desulfosporosinus hippei DSM 8344</name>
    <dbReference type="NCBI Taxonomy" id="1121419"/>
    <lineage>
        <taxon>Bacteria</taxon>
        <taxon>Bacillati</taxon>
        <taxon>Bacillota</taxon>
        <taxon>Clostridia</taxon>
        <taxon>Eubacteriales</taxon>
        <taxon>Desulfitobacteriaceae</taxon>
        <taxon>Desulfosporosinus</taxon>
    </lineage>
</organism>